<dbReference type="AlphaFoldDB" id="A0A8J7QF73"/>
<dbReference type="Proteomes" id="UP000664417">
    <property type="component" value="Unassembled WGS sequence"/>
</dbReference>
<name>A0A8J7QF73_9BACT</name>
<feature type="region of interest" description="Disordered" evidence="1">
    <location>
        <begin position="264"/>
        <end position="291"/>
    </location>
</feature>
<evidence type="ECO:0000313" key="2">
    <source>
        <dbReference type="EMBL" id="MBO1323199.1"/>
    </source>
</evidence>
<sequence>MSSLFSQADDIFFSRHPELVNPSTGERRLLTMNPSDTALRQEWMTIYRALEDAENGGYEVCDIDGVVQPCPKSDSGLPKKYISSNAKKRLDIAQEAINYAKNIFSFGAGNQSPALTDTNFNSYYRMSTSRDNSMFNITEEVVDIATENPMAFLAAKAELTKGGNCGEHAHVVYDYIRRNYPEVKVQIAQKKELDHAFVIIGDHSTETHTELVVADAWPTDPTPVLWEDHFAYAKNEDTIIHAEAENDDRDYRKELFEAGLSLNEKGTKRTETSLSEDQTKDKVDSGNGWIWNHSDTASQKFEYLVDPELDVSPPSIGPLPPPEEPSTE</sequence>
<accession>A0A8J7QF73</accession>
<gene>
    <name evidence="2" type="ORF">J3U88_32340</name>
</gene>
<dbReference type="RefSeq" id="WP_207863209.1">
    <property type="nucleotide sequence ID" value="NZ_JAFREP010000052.1"/>
</dbReference>
<feature type="compositionally biased region" description="Basic and acidic residues" evidence="1">
    <location>
        <begin position="265"/>
        <end position="284"/>
    </location>
</feature>
<keyword evidence="3" id="KW-1185">Reference proteome</keyword>
<comment type="caution">
    <text evidence="2">The sequence shown here is derived from an EMBL/GenBank/DDBJ whole genome shotgun (WGS) entry which is preliminary data.</text>
</comment>
<dbReference type="EMBL" id="JAFREP010000052">
    <property type="protein sequence ID" value="MBO1323199.1"/>
    <property type="molecule type" value="Genomic_DNA"/>
</dbReference>
<evidence type="ECO:0000313" key="3">
    <source>
        <dbReference type="Proteomes" id="UP000664417"/>
    </source>
</evidence>
<feature type="compositionally biased region" description="Pro residues" evidence="1">
    <location>
        <begin position="315"/>
        <end position="328"/>
    </location>
</feature>
<protein>
    <submittedName>
        <fullName evidence="2">Uncharacterized protein</fullName>
    </submittedName>
</protein>
<feature type="region of interest" description="Disordered" evidence="1">
    <location>
        <begin position="307"/>
        <end position="328"/>
    </location>
</feature>
<reference evidence="2" key="1">
    <citation type="submission" date="2021-03" db="EMBL/GenBank/DDBJ databases">
        <authorList>
            <person name="Wang G."/>
        </authorList>
    </citation>
    <scope>NUCLEOTIDE SEQUENCE</scope>
    <source>
        <strain evidence="2">KCTC 12899</strain>
    </source>
</reference>
<proteinExistence type="predicted"/>
<organism evidence="2 3">
    <name type="scientific">Acanthopleuribacter pedis</name>
    <dbReference type="NCBI Taxonomy" id="442870"/>
    <lineage>
        <taxon>Bacteria</taxon>
        <taxon>Pseudomonadati</taxon>
        <taxon>Acidobacteriota</taxon>
        <taxon>Holophagae</taxon>
        <taxon>Acanthopleuribacterales</taxon>
        <taxon>Acanthopleuribacteraceae</taxon>
        <taxon>Acanthopleuribacter</taxon>
    </lineage>
</organism>
<evidence type="ECO:0000256" key="1">
    <source>
        <dbReference type="SAM" id="MobiDB-lite"/>
    </source>
</evidence>